<dbReference type="InterPro" id="IPR007197">
    <property type="entry name" value="rSAM"/>
</dbReference>
<comment type="caution">
    <text evidence="6">The sequence shown here is derived from an EMBL/GenBank/DDBJ whole genome shotgun (WGS) entry which is preliminary data.</text>
</comment>
<dbReference type="InterPro" id="IPR058240">
    <property type="entry name" value="rSAM_sf"/>
</dbReference>
<dbReference type="CDD" id="cd01335">
    <property type="entry name" value="Radical_SAM"/>
    <property type="match status" value="1"/>
</dbReference>
<organism evidence="6 7">
    <name type="scientific">Zhenhengia yiwuensis</name>
    <dbReference type="NCBI Taxonomy" id="2763666"/>
    <lineage>
        <taxon>Bacteria</taxon>
        <taxon>Bacillati</taxon>
        <taxon>Bacillota</taxon>
        <taxon>Clostridia</taxon>
        <taxon>Lachnospirales</taxon>
        <taxon>Lachnospiraceae</taxon>
        <taxon>Zhenhengia</taxon>
    </lineage>
</organism>
<dbReference type="SUPFAM" id="SSF102114">
    <property type="entry name" value="Radical SAM enzymes"/>
    <property type="match status" value="1"/>
</dbReference>
<evidence type="ECO:0000313" key="6">
    <source>
        <dbReference type="EMBL" id="MBC8580745.1"/>
    </source>
</evidence>
<dbReference type="Gene3D" id="3.20.20.70">
    <property type="entry name" value="Aldolase class I"/>
    <property type="match status" value="1"/>
</dbReference>
<feature type="domain" description="Radical SAM core" evidence="5">
    <location>
        <begin position="109"/>
        <end position="329"/>
    </location>
</feature>
<dbReference type="PANTHER" id="PTHR11228">
    <property type="entry name" value="RADICAL SAM DOMAIN PROTEIN"/>
    <property type="match status" value="1"/>
</dbReference>
<dbReference type="Pfam" id="PF04055">
    <property type="entry name" value="Radical_SAM"/>
    <property type="match status" value="1"/>
</dbReference>
<dbReference type="SFLD" id="SFLDG01067">
    <property type="entry name" value="SPASM/twitch_domain_containing"/>
    <property type="match status" value="1"/>
</dbReference>
<dbReference type="AlphaFoldDB" id="A0A926IAD5"/>
<dbReference type="InterPro" id="IPR013785">
    <property type="entry name" value="Aldolase_TIM"/>
</dbReference>
<proteinExistence type="predicted"/>
<name>A0A926IAD5_9FIRM</name>
<dbReference type="EMBL" id="JACRSY010000027">
    <property type="protein sequence ID" value="MBC8580745.1"/>
    <property type="molecule type" value="Genomic_DNA"/>
</dbReference>
<dbReference type="GO" id="GO:0046872">
    <property type="term" value="F:metal ion binding"/>
    <property type="evidence" value="ECO:0007669"/>
    <property type="project" value="UniProtKB-KW"/>
</dbReference>
<dbReference type="Proteomes" id="UP000655830">
    <property type="component" value="Unassembled WGS sequence"/>
</dbReference>
<keyword evidence="7" id="KW-1185">Reference proteome</keyword>
<protein>
    <submittedName>
        <fullName evidence="6">Radical SAM protein</fullName>
    </submittedName>
</protein>
<keyword evidence="4" id="KW-0411">Iron-sulfur</keyword>
<dbReference type="PROSITE" id="PS51918">
    <property type="entry name" value="RADICAL_SAM"/>
    <property type="match status" value="1"/>
</dbReference>
<sequence>MVENQKSKEKSFNAETNIRKKIDYFNARYIGKTVNDCPIMQKSLYLEDNVYNFCCIGSKSIPCIGLIDEFMDKFTKEFFVNRYIDCFDELQSKTCRICENCAFLKKQKFIPLKYDDLYLKTIGFGTFHRCNVGCVYCGDITRNIPDVINISEVFDRLISECLVNSETQIILANGEPTIHKQFEEILSKAFNFDTKIQVRTNGLLFSDALYKGLHSGKASVNISVDSGKKETYAKIKRVDCFDIVWKNIKKYRETGGEVQIKYIIFSYNSSKEEIEAFVNKCLEANINYVVISAELYSLRHRIECDWEFGEKEFEAIFYLNELCRKHNIYVHTELYFTLEEQVKRFQILRNKIKKRKIESNL</sequence>
<evidence type="ECO:0000256" key="1">
    <source>
        <dbReference type="ARBA" id="ARBA00022691"/>
    </source>
</evidence>
<keyword evidence="1" id="KW-0949">S-adenosyl-L-methionine</keyword>
<dbReference type="SFLD" id="SFLDS00029">
    <property type="entry name" value="Radical_SAM"/>
    <property type="match status" value="1"/>
</dbReference>
<dbReference type="InterPro" id="IPR006638">
    <property type="entry name" value="Elp3/MiaA/NifB-like_rSAM"/>
</dbReference>
<keyword evidence="3" id="KW-0408">Iron</keyword>
<evidence type="ECO:0000256" key="3">
    <source>
        <dbReference type="ARBA" id="ARBA00023004"/>
    </source>
</evidence>
<evidence type="ECO:0000313" key="7">
    <source>
        <dbReference type="Proteomes" id="UP000655830"/>
    </source>
</evidence>
<dbReference type="RefSeq" id="WP_249333458.1">
    <property type="nucleotide sequence ID" value="NZ_JACRSY010000027.1"/>
</dbReference>
<gene>
    <name evidence="6" type="ORF">H8718_14585</name>
</gene>
<evidence type="ECO:0000256" key="4">
    <source>
        <dbReference type="ARBA" id="ARBA00023014"/>
    </source>
</evidence>
<dbReference type="GO" id="GO:0051536">
    <property type="term" value="F:iron-sulfur cluster binding"/>
    <property type="evidence" value="ECO:0007669"/>
    <property type="project" value="UniProtKB-KW"/>
</dbReference>
<reference evidence="6" key="1">
    <citation type="submission" date="2020-08" db="EMBL/GenBank/DDBJ databases">
        <title>Genome public.</title>
        <authorList>
            <person name="Liu C."/>
            <person name="Sun Q."/>
        </authorList>
    </citation>
    <scope>NUCLEOTIDE SEQUENCE</scope>
    <source>
        <strain evidence="6">NSJ-12</strain>
    </source>
</reference>
<dbReference type="InterPro" id="IPR050377">
    <property type="entry name" value="Radical_SAM_PqqE_MftC-like"/>
</dbReference>
<evidence type="ECO:0000259" key="5">
    <source>
        <dbReference type="PROSITE" id="PS51918"/>
    </source>
</evidence>
<evidence type="ECO:0000256" key="2">
    <source>
        <dbReference type="ARBA" id="ARBA00022723"/>
    </source>
</evidence>
<dbReference type="SMART" id="SM00729">
    <property type="entry name" value="Elp3"/>
    <property type="match status" value="1"/>
</dbReference>
<keyword evidence="2" id="KW-0479">Metal-binding</keyword>
<dbReference type="GO" id="GO:0003824">
    <property type="term" value="F:catalytic activity"/>
    <property type="evidence" value="ECO:0007669"/>
    <property type="project" value="InterPro"/>
</dbReference>
<accession>A0A926IAD5</accession>
<dbReference type="PANTHER" id="PTHR11228:SF7">
    <property type="entry name" value="PQQA PEPTIDE CYCLASE"/>
    <property type="match status" value="1"/>
</dbReference>